<protein>
    <recommendedName>
        <fullName evidence="1">Polymerase nucleotidyl transferase domain-containing protein</fullName>
    </recommendedName>
</protein>
<dbReference type="EMBL" id="MGHH01000013">
    <property type="protein sequence ID" value="OGM64174.1"/>
    <property type="molecule type" value="Genomic_DNA"/>
</dbReference>
<feature type="domain" description="Polymerase nucleotidyl transferase" evidence="1">
    <location>
        <begin position="7"/>
        <end position="60"/>
    </location>
</feature>
<name>A0A1F8BJD0_9BACT</name>
<dbReference type="Pfam" id="PF01909">
    <property type="entry name" value="NTP_transf_2"/>
    <property type="match status" value="1"/>
</dbReference>
<evidence type="ECO:0000313" key="3">
    <source>
        <dbReference type="Proteomes" id="UP000176725"/>
    </source>
</evidence>
<accession>A0A1F8BJD0</accession>
<evidence type="ECO:0000259" key="1">
    <source>
        <dbReference type="Pfam" id="PF01909"/>
    </source>
</evidence>
<dbReference type="CDD" id="cd05403">
    <property type="entry name" value="NT_KNTase_like"/>
    <property type="match status" value="1"/>
</dbReference>
<dbReference type="PANTHER" id="PTHR33933:SF1">
    <property type="entry name" value="PROTEIN ADENYLYLTRANSFERASE MNTA-RELATED"/>
    <property type="match status" value="1"/>
</dbReference>
<dbReference type="AlphaFoldDB" id="A0A1F8BJD0"/>
<dbReference type="InterPro" id="IPR052548">
    <property type="entry name" value="Type_VII_TA_antitoxin"/>
</dbReference>
<sequence>MNNVYDEFVEDLKKRSDVLGIILFGSWARGNNRPDSDVDLVVILKEGFRRTVEYRGSQAFEIIYTIDNSAFDYWESHKDDCAGLWEVAKVLYDKNGTIQRLQKRVKRMLKPGKKPYDQYQLGQLRFDAEDQLNYVKKIRTDDPTTARMILLNKVFVLTELFFDIKQLWTPAPKQRLMRIKNIAPSFYELLVKLYRENRLLEQEKIAEAIIDFVFSKS</sequence>
<evidence type="ECO:0000313" key="2">
    <source>
        <dbReference type="EMBL" id="OGM64174.1"/>
    </source>
</evidence>
<dbReference type="InterPro" id="IPR043519">
    <property type="entry name" value="NT_sf"/>
</dbReference>
<comment type="caution">
    <text evidence="2">The sequence shown here is derived from an EMBL/GenBank/DDBJ whole genome shotgun (WGS) entry which is preliminary data.</text>
</comment>
<dbReference type="Proteomes" id="UP000176725">
    <property type="component" value="Unassembled WGS sequence"/>
</dbReference>
<dbReference type="GO" id="GO:0016779">
    <property type="term" value="F:nucleotidyltransferase activity"/>
    <property type="evidence" value="ECO:0007669"/>
    <property type="project" value="InterPro"/>
</dbReference>
<dbReference type="SUPFAM" id="SSF81301">
    <property type="entry name" value="Nucleotidyltransferase"/>
    <property type="match status" value="1"/>
</dbReference>
<proteinExistence type="predicted"/>
<reference evidence="2 3" key="1">
    <citation type="journal article" date="2016" name="Nat. Commun.">
        <title>Thousands of microbial genomes shed light on interconnected biogeochemical processes in an aquifer system.</title>
        <authorList>
            <person name="Anantharaman K."/>
            <person name="Brown C.T."/>
            <person name="Hug L.A."/>
            <person name="Sharon I."/>
            <person name="Castelle C.J."/>
            <person name="Probst A.J."/>
            <person name="Thomas B.C."/>
            <person name="Singh A."/>
            <person name="Wilkins M.J."/>
            <person name="Karaoz U."/>
            <person name="Brodie E.L."/>
            <person name="Williams K.H."/>
            <person name="Hubbard S.S."/>
            <person name="Banfield J.F."/>
        </authorList>
    </citation>
    <scope>NUCLEOTIDE SEQUENCE [LARGE SCALE GENOMIC DNA]</scope>
</reference>
<dbReference type="InterPro" id="IPR002934">
    <property type="entry name" value="Polymerase_NTP_transf_dom"/>
</dbReference>
<dbReference type="PANTHER" id="PTHR33933">
    <property type="entry name" value="NUCLEOTIDYLTRANSFERASE"/>
    <property type="match status" value="1"/>
</dbReference>
<gene>
    <name evidence="2" type="ORF">A2893_03560</name>
</gene>
<dbReference type="STRING" id="1802521.A2893_03560"/>
<dbReference type="Gene3D" id="3.30.460.10">
    <property type="entry name" value="Beta Polymerase, domain 2"/>
    <property type="match status" value="1"/>
</dbReference>
<organism evidence="2 3">
    <name type="scientific">Candidatus Woesebacteria bacterium RIFCSPLOWO2_01_FULL_39_25</name>
    <dbReference type="NCBI Taxonomy" id="1802521"/>
    <lineage>
        <taxon>Bacteria</taxon>
        <taxon>Candidatus Woeseibacteriota</taxon>
    </lineage>
</organism>